<comment type="caution">
    <text evidence="2">The sequence shown here is derived from an EMBL/GenBank/DDBJ whole genome shotgun (WGS) entry which is preliminary data.</text>
</comment>
<dbReference type="PRINTS" id="PR00364">
    <property type="entry name" value="DISEASERSIST"/>
</dbReference>
<dbReference type="InterPro" id="IPR019734">
    <property type="entry name" value="TPR_rpt"/>
</dbReference>
<dbReference type="RefSeq" id="WP_203725899.1">
    <property type="nucleotide sequence ID" value="NZ_BOML01000013.1"/>
</dbReference>
<dbReference type="SUPFAM" id="SSF52540">
    <property type="entry name" value="P-loop containing nucleoside triphosphate hydrolases"/>
    <property type="match status" value="1"/>
</dbReference>
<dbReference type="PANTHER" id="PTHR47691">
    <property type="entry name" value="REGULATOR-RELATED"/>
    <property type="match status" value="1"/>
</dbReference>
<dbReference type="SMART" id="SM00028">
    <property type="entry name" value="TPR"/>
    <property type="match status" value="7"/>
</dbReference>
<dbReference type="SUPFAM" id="SSF48452">
    <property type="entry name" value="TPR-like"/>
    <property type="match status" value="2"/>
</dbReference>
<evidence type="ECO:0000313" key="2">
    <source>
        <dbReference type="EMBL" id="GIE00272.1"/>
    </source>
</evidence>
<dbReference type="EMBL" id="BOML01000013">
    <property type="protein sequence ID" value="GIE00272.1"/>
    <property type="molecule type" value="Genomic_DNA"/>
</dbReference>
<gene>
    <name evidence="2" type="ORF">Adu01nite_16220</name>
</gene>
<proteinExistence type="predicted"/>
<evidence type="ECO:0000313" key="3">
    <source>
        <dbReference type="Proteomes" id="UP000637628"/>
    </source>
</evidence>
<keyword evidence="1" id="KW-0802">TPR repeat</keyword>
<protein>
    <recommendedName>
        <fullName evidence="4">NB-ARC domain-containing protein</fullName>
    </recommendedName>
</protein>
<accession>A0ABQ3YRQ1</accession>
<feature type="repeat" description="TPR" evidence="1">
    <location>
        <begin position="589"/>
        <end position="622"/>
    </location>
</feature>
<dbReference type="InterPro" id="IPR011990">
    <property type="entry name" value="TPR-like_helical_dom_sf"/>
</dbReference>
<dbReference type="Pfam" id="PF13176">
    <property type="entry name" value="TPR_7"/>
    <property type="match status" value="1"/>
</dbReference>
<name>A0ABQ3YRQ1_9ACTN</name>
<dbReference type="Gene3D" id="1.25.40.10">
    <property type="entry name" value="Tetratricopeptide repeat domain"/>
    <property type="match status" value="2"/>
</dbReference>
<organism evidence="2 3">
    <name type="scientific">Paractinoplanes durhamensis</name>
    <dbReference type="NCBI Taxonomy" id="113563"/>
    <lineage>
        <taxon>Bacteria</taxon>
        <taxon>Bacillati</taxon>
        <taxon>Actinomycetota</taxon>
        <taxon>Actinomycetes</taxon>
        <taxon>Micromonosporales</taxon>
        <taxon>Micromonosporaceae</taxon>
        <taxon>Paractinoplanes</taxon>
    </lineage>
</organism>
<evidence type="ECO:0008006" key="4">
    <source>
        <dbReference type="Google" id="ProtNLM"/>
    </source>
</evidence>
<sequence>MTLPDPGEAGTLDDLAERLRSLKIWAGDPSYEAITGRVNAAWAEAGRPVGELAGKSTVADCFRTGRRRVNADLVAAVVHALHPDQGYVSQWRQALQVIEGQARAATQVRVQDALPAELESFTGRAAELARLHAALSGDGPVVISGMAGVGKTQLAVHAAGRLRAERVLFVNLRGFHPDPAQPPVDPAAVLDGFLRLLGVPGHHVPHELAARTAAYRERLAGTRTLVVLDNAADEDTVRPLLPATPGCPVLVTSRRTLDGLPGAARVPVEVFTPAEAASLLARAAAGVPVGADPAAAERIAERCGHLPLALGLVAGHIRGTAGWTLTDHAARLDERHRERRLDAGVQLALDLSYRRLPADRRRLLRLAAAHPGPDFDAYAAAALTGADADAALDDLCADHLLLRAAAGRYTFHDLVRAFAAQRSRDEDPPADRRAALTRVFDLYLAGAAAAADIQHPAEAHRRPSVAAPGTPLPPMADPPAALAWLDAQRPTLVAVAAHAATRGWPGHATRLSPILFRYLAGGGHSADALAVHGHAHRAARAAGDPNGAALALGSLGVTYRRLGHYDQAADLLQRARGLFRQVGDAEGEARALTNLGAVEERRGRLRPAAEHYERALELSRLAGDRTAESAVLSNLGFLESRLGDHERAAERHAQALALNRAGGDDVGTAGALTNLGAATARLGHHQVAARHLRQALSAYRRLGNRAGEACALDELGTLHARLGQPGLATDFHRQALAIVTAIGQREGEVWALNGLGEAACLDGRLDEALTHHQAAQTIAADIGDLDQQARAHAGLGAAHRALGRTVPARRHLRHAATLYAELGMPEADRARADLAALN</sequence>
<dbReference type="Gene3D" id="3.40.50.300">
    <property type="entry name" value="P-loop containing nucleotide triphosphate hydrolases"/>
    <property type="match status" value="1"/>
</dbReference>
<dbReference type="InterPro" id="IPR027417">
    <property type="entry name" value="P-loop_NTPase"/>
</dbReference>
<evidence type="ECO:0000256" key="1">
    <source>
        <dbReference type="PROSITE-ProRule" id="PRU00339"/>
    </source>
</evidence>
<keyword evidence="3" id="KW-1185">Reference proteome</keyword>
<dbReference type="Proteomes" id="UP000637628">
    <property type="component" value="Unassembled WGS sequence"/>
</dbReference>
<dbReference type="PANTHER" id="PTHR47691:SF3">
    <property type="entry name" value="HTH-TYPE TRANSCRIPTIONAL REGULATOR RV0890C-RELATED"/>
    <property type="match status" value="1"/>
</dbReference>
<dbReference type="Pfam" id="PF13424">
    <property type="entry name" value="TPR_12"/>
    <property type="match status" value="3"/>
</dbReference>
<reference evidence="2 3" key="1">
    <citation type="submission" date="2021-01" db="EMBL/GenBank/DDBJ databases">
        <title>Whole genome shotgun sequence of Actinoplanes durhamensis NBRC 14914.</title>
        <authorList>
            <person name="Komaki H."/>
            <person name="Tamura T."/>
        </authorList>
    </citation>
    <scope>NUCLEOTIDE SEQUENCE [LARGE SCALE GENOMIC DNA]</scope>
    <source>
        <strain evidence="2 3">NBRC 14914</strain>
    </source>
</reference>
<dbReference type="PROSITE" id="PS50005">
    <property type="entry name" value="TPR"/>
    <property type="match status" value="1"/>
</dbReference>